<dbReference type="OrthoDB" id="10001238at2759"/>
<comment type="caution">
    <text evidence="3">The sequence shown here is derived from an EMBL/GenBank/DDBJ whole genome shotgun (WGS) entry which is preliminary data.</text>
</comment>
<dbReference type="Pfam" id="PF08975">
    <property type="entry name" value="2H-phosphodiest"/>
    <property type="match status" value="1"/>
</dbReference>
<feature type="domain" description="DUF1868" evidence="2">
    <location>
        <begin position="42"/>
        <end position="97"/>
    </location>
</feature>
<proteinExistence type="predicted"/>
<dbReference type="Proteomes" id="UP001151699">
    <property type="component" value="Chromosome A"/>
</dbReference>
<name>A0A9Q0S7D3_9DIPT</name>
<accession>A0A9Q0S7D3</accession>
<keyword evidence="1" id="KW-0732">Signal</keyword>
<dbReference type="EMBL" id="WJQU01000001">
    <property type="protein sequence ID" value="KAJ6646060.1"/>
    <property type="molecule type" value="Genomic_DNA"/>
</dbReference>
<feature type="signal peptide" evidence="1">
    <location>
        <begin position="1"/>
        <end position="24"/>
    </location>
</feature>
<gene>
    <name evidence="3" type="ORF">Bhyg_01269</name>
</gene>
<dbReference type="AlphaFoldDB" id="A0A9Q0S7D3"/>
<evidence type="ECO:0000313" key="4">
    <source>
        <dbReference type="Proteomes" id="UP001151699"/>
    </source>
</evidence>
<sequence length="266" mass="31191">MKTQIILCIFTCVVIVLFISKSRTHTDEDHHYLFVSYNPQKINRNGEYQPFYGYTIVAMIDPYLVSVADQIEHFLRRSSLAKSYSPLPANTYHMTIYSIYQCGNKIIPPVKRWLDATGKTISNRTWLPDEVLRKQNEMATCILQKYLQDPLRIEYASLNITERSVKLQLKADEDSMERIRKVRDELVKIYEDPDLSLEPINEKLHLGLAYVYAPAVNPDLEDWNQLNKLVRVFNGAKLHPPHVYLFDSMKNYMPFQSDEEIQCEMF</sequence>
<keyword evidence="4" id="KW-1185">Reference proteome</keyword>
<dbReference type="Gene3D" id="3.90.1140.10">
    <property type="entry name" value="Cyclic phosphodiesterase"/>
    <property type="match status" value="1"/>
</dbReference>
<feature type="chain" id="PRO_5040418642" description="DUF1868 domain-containing protein" evidence="1">
    <location>
        <begin position="25"/>
        <end position="266"/>
    </location>
</feature>
<dbReference type="InterPro" id="IPR015069">
    <property type="entry name" value="2H-PEstase_DUF1868"/>
</dbReference>
<organism evidence="3 4">
    <name type="scientific">Pseudolycoriella hygida</name>
    <dbReference type="NCBI Taxonomy" id="35572"/>
    <lineage>
        <taxon>Eukaryota</taxon>
        <taxon>Metazoa</taxon>
        <taxon>Ecdysozoa</taxon>
        <taxon>Arthropoda</taxon>
        <taxon>Hexapoda</taxon>
        <taxon>Insecta</taxon>
        <taxon>Pterygota</taxon>
        <taxon>Neoptera</taxon>
        <taxon>Endopterygota</taxon>
        <taxon>Diptera</taxon>
        <taxon>Nematocera</taxon>
        <taxon>Sciaroidea</taxon>
        <taxon>Sciaridae</taxon>
        <taxon>Pseudolycoriella</taxon>
    </lineage>
</organism>
<evidence type="ECO:0000259" key="2">
    <source>
        <dbReference type="Pfam" id="PF08975"/>
    </source>
</evidence>
<evidence type="ECO:0000313" key="3">
    <source>
        <dbReference type="EMBL" id="KAJ6646060.1"/>
    </source>
</evidence>
<dbReference type="SUPFAM" id="SSF55144">
    <property type="entry name" value="LigT-like"/>
    <property type="match status" value="1"/>
</dbReference>
<reference evidence="3" key="1">
    <citation type="submission" date="2022-07" db="EMBL/GenBank/DDBJ databases">
        <authorList>
            <person name="Trinca V."/>
            <person name="Uliana J.V.C."/>
            <person name="Torres T.T."/>
            <person name="Ward R.J."/>
            <person name="Monesi N."/>
        </authorList>
    </citation>
    <scope>NUCLEOTIDE SEQUENCE</scope>
    <source>
        <strain evidence="3">HSMRA1968</strain>
        <tissue evidence="3">Whole embryos</tissue>
    </source>
</reference>
<evidence type="ECO:0000256" key="1">
    <source>
        <dbReference type="SAM" id="SignalP"/>
    </source>
</evidence>
<dbReference type="InterPro" id="IPR009097">
    <property type="entry name" value="Cyclic_Pdiesterase"/>
</dbReference>
<protein>
    <recommendedName>
        <fullName evidence="2">DUF1868 domain-containing protein</fullName>
    </recommendedName>
</protein>